<dbReference type="SUPFAM" id="SSF46689">
    <property type="entry name" value="Homeodomain-like"/>
    <property type="match status" value="1"/>
</dbReference>
<dbReference type="GO" id="GO:0003677">
    <property type="term" value="F:DNA binding"/>
    <property type="evidence" value="ECO:0007669"/>
    <property type="project" value="UniProtKB-UniRule"/>
</dbReference>
<comment type="caution">
    <text evidence="6">The sequence shown here is derived from an EMBL/GenBank/DDBJ whole genome shotgun (WGS) entry which is preliminary data.</text>
</comment>
<name>A0AAJ5FJ10_LEVBR</name>
<dbReference type="AlphaFoldDB" id="A0AAJ5FJ10"/>
<feature type="DNA-binding region" description="H-T-H motif" evidence="4">
    <location>
        <begin position="33"/>
        <end position="52"/>
    </location>
</feature>
<keyword evidence="3" id="KW-0804">Transcription</keyword>
<dbReference type="Proteomes" id="UP000785759">
    <property type="component" value="Unassembled WGS sequence"/>
</dbReference>
<proteinExistence type="predicted"/>
<dbReference type="InterPro" id="IPR001647">
    <property type="entry name" value="HTH_TetR"/>
</dbReference>
<evidence type="ECO:0000256" key="3">
    <source>
        <dbReference type="ARBA" id="ARBA00023163"/>
    </source>
</evidence>
<organism evidence="6 7">
    <name type="scientific">Levilactobacillus brevis</name>
    <name type="common">Lactobacillus brevis</name>
    <dbReference type="NCBI Taxonomy" id="1580"/>
    <lineage>
        <taxon>Bacteria</taxon>
        <taxon>Bacillati</taxon>
        <taxon>Bacillota</taxon>
        <taxon>Bacilli</taxon>
        <taxon>Lactobacillales</taxon>
        <taxon>Lactobacillaceae</taxon>
        <taxon>Levilactobacillus</taxon>
    </lineage>
</organism>
<dbReference type="PROSITE" id="PS50977">
    <property type="entry name" value="HTH_TETR_2"/>
    <property type="match status" value="1"/>
</dbReference>
<dbReference type="EMBL" id="QFDK01000009">
    <property type="protein sequence ID" value="TOZ03417.1"/>
    <property type="molecule type" value="Genomic_DNA"/>
</dbReference>
<dbReference type="Pfam" id="PF16859">
    <property type="entry name" value="TetR_C_11"/>
    <property type="match status" value="1"/>
</dbReference>
<reference evidence="6" key="1">
    <citation type="submission" date="2018-05" db="EMBL/GenBank/DDBJ databases">
        <title>Genome Comparison of Lactic Acid Bacteria Isolated from non-Wheat Sourdough.</title>
        <authorList>
            <person name="Rice T."/>
            <person name="Axel C."/>
            <person name="Lynch K.M."/>
            <person name="Benz C."/>
            <person name="Arendt E.K."/>
            <person name="Coffey A."/>
        </authorList>
    </citation>
    <scope>NUCLEOTIDE SEQUENCE</scope>
    <source>
        <strain evidence="6">TR055</strain>
    </source>
</reference>
<accession>A0AAJ5FJ10</accession>
<evidence type="ECO:0000313" key="7">
    <source>
        <dbReference type="Proteomes" id="UP000785759"/>
    </source>
</evidence>
<evidence type="ECO:0000256" key="1">
    <source>
        <dbReference type="ARBA" id="ARBA00023015"/>
    </source>
</evidence>
<keyword evidence="1" id="KW-0805">Transcription regulation</keyword>
<sequence length="200" mass="22754">MLMGTRRRGDELESAIYQVTYQLLTTNNGTALTFSQVAKAAHTSRTVLYRYWESPFDLVLATLTHYRQQDPQSMQLEHIDQGSLRADLIYVGTSFAQAATAGVSQYFRQLFSLAVDEQDQRQLAKILSLSTTANLTLMQQVVENARRRHELLRTPPQTTLLAMFNQIRYVTMIGGEIPEETEITRLVDDLILPAMQQLGR</sequence>
<keyword evidence="2 4" id="KW-0238">DNA-binding</keyword>
<evidence type="ECO:0000259" key="5">
    <source>
        <dbReference type="PROSITE" id="PS50977"/>
    </source>
</evidence>
<evidence type="ECO:0000256" key="2">
    <source>
        <dbReference type="ARBA" id="ARBA00023125"/>
    </source>
</evidence>
<dbReference type="InterPro" id="IPR036271">
    <property type="entry name" value="Tet_transcr_reg_TetR-rel_C_sf"/>
</dbReference>
<evidence type="ECO:0000313" key="6">
    <source>
        <dbReference type="EMBL" id="TOZ03417.1"/>
    </source>
</evidence>
<evidence type="ECO:0000256" key="4">
    <source>
        <dbReference type="PROSITE-ProRule" id="PRU00335"/>
    </source>
</evidence>
<dbReference type="InterPro" id="IPR009057">
    <property type="entry name" value="Homeodomain-like_sf"/>
</dbReference>
<dbReference type="Gene3D" id="1.10.357.10">
    <property type="entry name" value="Tetracycline Repressor, domain 2"/>
    <property type="match status" value="1"/>
</dbReference>
<feature type="domain" description="HTH tetR-type" evidence="5">
    <location>
        <begin position="10"/>
        <end position="70"/>
    </location>
</feature>
<protein>
    <submittedName>
        <fullName evidence="6">TetR/AcrR family transcriptional regulator</fullName>
    </submittedName>
</protein>
<dbReference type="SUPFAM" id="SSF48498">
    <property type="entry name" value="Tetracyclin repressor-like, C-terminal domain"/>
    <property type="match status" value="1"/>
</dbReference>
<dbReference type="InterPro" id="IPR011075">
    <property type="entry name" value="TetR_C"/>
</dbReference>
<dbReference type="Gene3D" id="1.10.10.60">
    <property type="entry name" value="Homeodomain-like"/>
    <property type="match status" value="1"/>
</dbReference>
<gene>
    <name evidence="6" type="ORF">DIS17_09130</name>
</gene>